<evidence type="ECO:0000313" key="4">
    <source>
        <dbReference type="Proteomes" id="UP000662931"/>
    </source>
</evidence>
<evidence type="ECO:0000313" key="3">
    <source>
        <dbReference type="EMBL" id="QPG72937.1"/>
    </source>
</evidence>
<feature type="domain" description="ZFAND1-like ubiquitin-like" evidence="2">
    <location>
        <begin position="203"/>
        <end position="285"/>
    </location>
</feature>
<dbReference type="KEGG" id="bnn:FOA43_000241"/>
<feature type="region of interest" description="Disordered" evidence="1">
    <location>
        <begin position="86"/>
        <end position="115"/>
    </location>
</feature>
<protein>
    <recommendedName>
        <fullName evidence="2">ZFAND1-like ubiquitin-like domain-containing protein</fullName>
    </recommendedName>
</protein>
<dbReference type="SUPFAM" id="SSF118310">
    <property type="entry name" value="AN1-like Zinc finger"/>
    <property type="match status" value="1"/>
</dbReference>
<dbReference type="RefSeq" id="XP_038776502.1">
    <property type="nucleotide sequence ID" value="XM_038920574.1"/>
</dbReference>
<evidence type="ECO:0000256" key="1">
    <source>
        <dbReference type="SAM" id="MobiDB-lite"/>
    </source>
</evidence>
<dbReference type="Gene3D" id="4.10.1110.10">
    <property type="entry name" value="AN1-like Zinc finger"/>
    <property type="match status" value="1"/>
</dbReference>
<organism evidence="3 4">
    <name type="scientific">Eeniella nana</name>
    <name type="common">Yeast</name>
    <name type="synonym">Brettanomyces nanus</name>
    <dbReference type="NCBI Taxonomy" id="13502"/>
    <lineage>
        <taxon>Eukaryota</taxon>
        <taxon>Fungi</taxon>
        <taxon>Dikarya</taxon>
        <taxon>Ascomycota</taxon>
        <taxon>Saccharomycotina</taxon>
        <taxon>Pichiomycetes</taxon>
        <taxon>Pichiales</taxon>
        <taxon>Pichiaceae</taxon>
        <taxon>Brettanomyces</taxon>
    </lineage>
</organism>
<dbReference type="InterPro" id="IPR035896">
    <property type="entry name" value="AN1-like_Znf"/>
</dbReference>
<name>A0A875RSW8_EENNA</name>
<evidence type="ECO:0000259" key="2">
    <source>
        <dbReference type="Pfam" id="PF25327"/>
    </source>
</evidence>
<dbReference type="OrthoDB" id="431929at2759"/>
<dbReference type="GeneID" id="62193642"/>
<dbReference type="InterPro" id="IPR057358">
    <property type="entry name" value="UBL_ZFAND1-like"/>
</dbReference>
<dbReference type="PANTHER" id="PTHR14677:SF40">
    <property type="entry name" value="CDC48-ASSOCIATED UBIQUITIN-LIKE_ZINC FINGER PROTEIN 1"/>
    <property type="match status" value="1"/>
</dbReference>
<gene>
    <name evidence="3" type="ORF">FOA43_000241</name>
</gene>
<sequence>MTTIHEEQGIMDIGKHCSVCHRLDFLPFTCPKCHMSFCGEHRADFNSHKCIVEMNLKKNRIPPVNTRNLPPASSLFPDLDKLREKANERAKRQNGGDHVLGSEGGNKYRDDSTNRALSSAEHALSRLKVLLGGKKEAANRGAKLSILHRFSSKSTLQIVELAKLKKAAKGDPKVSSTQRIYIWCVYVEDFQKSNSVSEKTELWVSKAWPIGRMLDSCTEQMKVKNLNNRVTDKSQRLTVFRKRRPNERASNDAAGISDAEFVYLSTAGRVSKEIRDNDVIYLVRGAKRELK</sequence>
<dbReference type="PANTHER" id="PTHR14677">
    <property type="entry name" value="ARSENITE INDUCUBLE RNA ASSOCIATED PROTEIN AIP-1-RELATED"/>
    <property type="match status" value="1"/>
</dbReference>
<dbReference type="GO" id="GO:0005737">
    <property type="term" value="C:cytoplasm"/>
    <property type="evidence" value="ECO:0007669"/>
    <property type="project" value="TreeGrafter"/>
</dbReference>
<keyword evidence="4" id="KW-1185">Reference proteome</keyword>
<dbReference type="Pfam" id="PF25327">
    <property type="entry name" value="UBL_ZFAND1"/>
    <property type="match status" value="1"/>
</dbReference>
<dbReference type="AlphaFoldDB" id="A0A875RSW8"/>
<accession>A0A875RSW8</accession>
<dbReference type="EMBL" id="CP064812">
    <property type="protein sequence ID" value="QPG72937.1"/>
    <property type="molecule type" value="Genomic_DNA"/>
</dbReference>
<dbReference type="Proteomes" id="UP000662931">
    <property type="component" value="Chromosome 1"/>
</dbReference>
<reference evidence="3" key="1">
    <citation type="submission" date="2020-10" db="EMBL/GenBank/DDBJ databases">
        <authorList>
            <person name="Roach M.J.R."/>
        </authorList>
    </citation>
    <scope>NUCLEOTIDE SEQUENCE</scope>
    <source>
        <strain evidence="3">CBS 1945</strain>
    </source>
</reference>
<proteinExistence type="predicted"/>
<feature type="compositionally biased region" description="Basic and acidic residues" evidence="1">
    <location>
        <begin position="86"/>
        <end position="95"/>
    </location>
</feature>